<dbReference type="Gene3D" id="3.90.640.10">
    <property type="entry name" value="Actin, Chain A, domain 4"/>
    <property type="match status" value="1"/>
</dbReference>
<dbReference type="InterPro" id="IPR018181">
    <property type="entry name" value="Heat_shock_70_CS"/>
</dbReference>
<dbReference type="RefSeq" id="WP_208004975.1">
    <property type="nucleotide sequence ID" value="NZ_JAGDFX010000005.1"/>
</dbReference>
<organism evidence="4 5">
    <name type="scientific">Oceanisphaera pacifica</name>
    <dbReference type="NCBI Taxonomy" id="2818389"/>
    <lineage>
        <taxon>Bacteria</taxon>
        <taxon>Pseudomonadati</taxon>
        <taxon>Pseudomonadota</taxon>
        <taxon>Gammaproteobacteria</taxon>
        <taxon>Aeromonadales</taxon>
        <taxon>Aeromonadaceae</taxon>
        <taxon>Oceanisphaera</taxon>
    </lineage>
</organism>
<dbReference type="PROSITE" id="PS00329">
    <property type="entry name" value="HSP70_2"/>
    <property type="match status" value="1"/>
</dbReference>
<reference evidence="4 5" key="1">
    <citation type="submission" date="2021-03" db="EMBL/GenBank/DDBJ databases">
        <title>Oceanisphaera sp. nov., isolated from the intestine.</title>
        <authorList>
            <person name="Zhao L.-H."/>
            <person name="Shi L.-F."/>
        </authorList>
    </citation>
    <scope>NUCLEOTIDE SEQUENCE [LARGE SCALE GENOMIC DNA]</scope>
    <source>
        <strain evidence="4 5">DM8</strain>
    </source>
</reference>
<comment type="caution">
    <text evidence="4">The sequence shown here is derived from an EMBL/GenBank/DDBJ whole genome shotgun (WGS) entry which is preliminary data.</text>
</comment>
<dbReference type="Gene3D" id="3.30.420.40">
    <property type="match status" value="2"/>
</dbReference>
<name>A0ABS3NFJ8_9GAMM</name>
<dbReference type="InterPro" id="IPR013126">
    <property type="entry name" value="Hsp_70_fam"/>
</dbReference>
<evidence type="ECO:0000313" key="5">
    <source>
        <dbReference type="Proteomes" id="UP000664882"/>
    </source>
</evidence>
<dbReference type="PANTHER" id="PTHR19375">
    <property type="entry name" value="HEAT SHOCK PROTEIN 70KDA"/>
    <property type="match status" value="1"/>
</dbReference>
<proteinExistence type="inferred from homology"/>
<keyword evidence="3" id="KW-0067">ATP-binding</keyword>
<keyword evidence="2" id="KW-0547">Nucleotide-binding</keyword>
<sequence>MIGFDYGTSNCAVGVMQDKSPQLLSLGEHGRYIASTLYAPSRDVIVNWLHKQLPSAEQAAFQRLRAQQLQKGQGALRELVLDGCPTELSFGQQALDDYLQEPDEGYYIKSPKSFLGATGLLPQQIALFEDIVAAMMSNVKTLTEAQLGRSVSQTVIGRPINFQGLRGDESNRQAIEILTKAAKRVGFKEVEFQFEPVAAGFEYEASLTQETRVLVVDIGGGTTDCSMLLMGPKQASSLDRSADLLSHSGERVGGNDFDIAFALKGMMPSFGLYSLLKSGKPIPANSFWQAMSINNIQNQTDFYSGANTRLLEQLIREGEQPELLTRLLTVQKRRLSYRVVNAAEQSKIALTDTTEQRVDLSDIEQELSINLDRDGFAKACYRELSAITALMTDAVVQAGCEPDVVFVTGGTAKSPVLNAFLRQQFSDTPIVIGDHFGSVTAGLTRWASQIYG</sequence>
<dbReference type="Proteomes" id="UP000664882">
    <property type="component" value="Unassembled WGS sequence"/>
</dbReference>
<evidence type="ECO:0000256" key="3">
    <source>
        <dbReference type="ARBA" id="ARBA00022840"/>
    </source>
</evidence>
<dbReference type="Pfam" id="PF00012">
    <property type="entry name" value="HSP70"/>
    <property type="match status" value="1"/>
</dbReference>
<gene>
    <name evidence="4" type="primary">yegD</name>
    <name evidence="4" type="ORF">J3U76_05825</name>
</gene>
<keyword evidence="5" id="KW-1185">Reference proteome</keyword>
<dbReference type="EMBL" id="JAGDFX010000005">
    <property type="protein sequence ID" value="MBO1519152.1"/>
    <property type="molecule type" value="Genomic_DNA"/>
</dbReference>
<accession>A0ABS3NFJ8</accession>
<evidence type="ECO:0000313" key="4">
    <source>
        <dbReference type="EMBL" id="MBO1519152.1"/>
    </source>
</evidence>
<dbReference type="InterPro" id="IPR043129">
    <property type="entry name" value="ATPase_NBD"/>
</dbReference>
<evidence type="ECO:0000256" key="1">
    <source>
        <dbReference type="ARBA" id="ARBA00007381"/>
    </source>
</evidence>
<dbReference type="NCBIfam" id="NF008673">
    <property type="entry name" value="PRK11678.1"/>
    <property type="match status" value="1"/>
</dbReference>
<evidence type="ECO:0000256" key="2">
    <source>
        <dbReference type="ARBA" id="ARBA00022741"/>
    </source>
</evidence>
<comment type="similarity">
    <text evidence="1">Belongs to the heat shock protein 70 family.</text>
</comment>
<protein>
    <submittedName>
        <fullName evidence="4">Molecular chaperone</fullName>
    </submittedName>
</protein>
<dbReference type="SUPFAM" id="SSF53067">
    <property type="entry name" value="Actin-like ATPase domain"/>
    <property type="match status" value="2"/>
</dbReference>